<dbReference type="EMBL" id="CP084167">
    <property type="protein sequence ID" value="UJG44557.1"/>
    <property type="molecule type" value="Genomic_DNA"/>
</dbReference>
<feature type="repeat" description="TPR" evidence="1">
    <location>
        <begin position="243"/>
        <end position="276"/>
    </location>
</feature>
<protein>
    <submittedName>
        <fullName evidence="2">Tetratricopeptide repeat protein</fullName>
    </submittedName>
</protein>
<dbReference type="PROSITE" id="PS50293">
    <property type="entry name" value="TPR_REGION"/>
    <property type="match status" value="3"/>
</dbReference>
<keyword evidence="1" id="KW-0802">TPR repeat</keyword>
<dbReference type="Pfam" id="PF13174">
    <property type="entry name" value="TPR_6"/>
    <property type="match status" value="1"/>
</dbReference>
<feature type="repeat" description="TPR" evidence="1">
    <location>
        <begin position="175"/>
        <end position="208"/>
    </location>
</feature>
<evidence type="ECO:0000256" key="1">
    <source>
        <dbReference type="PROSITE-ProRule" id="PRU00339"/>
    </source>
</evidence>
<gene>
    <name evidence="2" type="ORF">K9W46_05100</name>
</gene>
<dbReference type="AlphaFoldDB" id="A0A9Y1BT14"/>
<proteinExistence type="predicted"/>
<dbReference type="PANTHER" id="PTHR12558:SF13">
    <property type="entry name" value="CELL DIVISION CYCLE PROTEIN 27 HOMOLOG"/>
    <property type="match status" value="1"/>
</dbReference>
<accession>A0A9Y1BT14</accession>
<sequence length="343" mass="40026">MKKNRDLSELFSIIDNQLINSPLKAIELLEDNSEHFEDDILFFLRLGELYFEQKKYDSALLSFSRALELEPENVEVLSHISDVYIKKNDYTQAEVALLKAIEYEPKNALLLSKLANLYFDIGKYYESQQLLIQAIEEEPKAEYYSLLATIYKKMDNDIACWNTLVKAEQLFPENINILNQIGAYYFDLDNFSKALSYFQSALALDPENQYSLFQLAKTFEKMNDPYNAIDIYSKIVEINPDHALAYYYLGKLYSSLGDFVQSLTCYSKCLELDPSFFDAALDLASIHWVSKNYNKAISVLEETLKFSKEDEIYKMMINIYEEIGEETKAKYYRKLLEKNNNED</sequence>
<evidence type="ECO:0000313" key="2">
    <source>
        <dbReference type="EMBL" id="UJG44557.1"/>
    </source>
</evidence>
<reference evidence="2" key="1">
    <citation type="journal article" date="2022" name="Nat. Microbiol.">
        <title>Unique mobile elements and scalable gene flow at the prokaryote-eukaryote boundary revealed by circularized Asgard archaea genomes.</title>
        <authorList>
            <person name="Wu F."/>
            <person name="Speth D.R."/>
            <person name="Philosof A."/>
            <person name="Cremiere A."/>
            <person name="Narayanan A."/>
            <person name="Barco R.A."/>
            <person name="Connon S.A."/>
            <person name="Amend J.P."/>
            <person name="Antoshechkin I.A."/>
            <person name="Orphan V.J."/>
        </authorList>
    </citation>
    <scope>NUCLEOTIDE SEQUENCE</scope>
    <source>
        <strain evidence="2">PR6</strain>
    </source>
</reference>
<dbReference type="SUPFAM" id="SSF48452">
    <property type="entry name" value="TPR-like"/>
    <property type="match status" value="2"/>
</dbReference>
<dbReference type="PROSITE" id="PS50005">
    <property type="entry name" value="TPR"/>
    <property type="match status" value="6"/>
</dbReference>
<feature type="repeat" description="TPR" evidence="1">
    <location>
        <begin position="108"/>
        <end position="141"/>
    </location>
</feature>
<feature type="repeat" description="TPR" evidence="1">
    <location>
        <begin position="74"/>
        <end position="107"/>
    </location>
</feature>
<dbReference type="PANTHER" id="PTHR12558">
    <property type="entry name" value="CELL DIVISION CYCLE 16,23,27"/>
    <property type="match status" value="1"/>
</dbReference>
<organism evidence="2">
    <name type="scientific">Candidatus Heimdallarchaeum endolithica</name>
    <dbReference type="NCBI Taxonomy" id="2876572"/>
    <lineage>
        <taxon>Archaea</taxon>
        <taxon>Promethearchaeati</taxon>
        <taxon>Candidatus Heimdallarchaeota</taxon>
        <taxon>Candidatus Heimdallarchaeia (ex Rinke et al. 2021) (nom. nud.)</taxon>
        <taxon>Candidatus Heimdallarchaeales</taxon>
        <taxon>Candidatus Heimdallarchaeaceae</taxon>
        <taxon>Candidatus Heimdallarchaeum</taxon>
    </lineage>
</organism>
<dbReference type="Pfam" id="PF14559">
    <property type="entry name" value="TPR_19"/>
    <property type="match status" value="1"/>
</dbReference>
<feature type="repeat" description="TPR" evidence="1">
    <location>
        <begin position="40"/>
        <end position="73"/>
    </location>
</feature>
<name>A0A9Y1BT14_9ARCH</name>
<dbReference type="InterPro" id="IPR011990">
    <property type="entry name" value="TPR-like_helical_dom_sf"/>
</dbReference>
<dbReference type="SMART" id="SM00028">
    <property type="entry name" value="TPR"/>
    <property type="match status" value="7"/>
</dbReference>
<feature type="repeat" description="TPR" evidence="1">
    <location>
        <begin position="209"/>
        <end position="242"/>
    </location>
</feature>
<dbReference type="Gene3D" id="1.25.40.10">
    <property type="entry name" value="Tetratricopeptide repeat domain"/>
    <property type="match status" value="2"/>
</dbReference>
<dbReference type="InterPro" id="IPR019734">
    <property type="entry name" value="TPR_rpt"/>
</dbReference>
<dbReference type="Pfam" id="PF00515">
    <property type="entry name" value="TPR_1"/>
    <property type="match status" value="3"/>
</dbReference>
<dbReference type="Proteomes" id="UP001200513">
    <property type="component" value="Chromosome"/>
</dbReference>